<sequence>MNSTPAPENSSSAPPTSTADDLLRRDPWLWWRNQMPITAKWHYFDHAAVAPLPRPAADAITKFATQASEEGDTVWPQWHDCQETLRGQFAQLTGASIDEVCLIPNTTTGINLVAEGWPWQPGDSVVVPEGEYPSNLLPWLNQQSKGVDVRIVPRRDGRVEIDDLFDRVDDSTQMIAVSWVGFSSGYRVDLESLVHRAHRRGVKVFVDAIQGLGMYPLDLSQIPVDFLAADGHKWLLGPEGAGVAVVAKRHLETLRCVGVGWHSVKESKAFTATDLDLRPTAARFEGGSANMVGFAALSASVELFLQVRRVHGAGAIADRVIGLVDGFEQMVRERGLICHTPVGSMHRTGIVIFEVPGVDAAKVRQAALDSSMVISCRGAGVRASIHAYNTLHELEQLADLAAGLAK</sequence>
<dbReference type="GO" id="GO:0031071">
    <property type="term" value="F:cysteine desulfurase activity"/>
    <property type="evidence" value="ECO:0007669"/>
    <property type="project" value="UniProtKB-EC"/>
</dbReference>
<accession>A0A5C5Y5N0</accession>
<evidence type="ECO:0000256" key="1">
    <source>
        <dbReference type="ARBA" id="ARBA00022898"/>
    </source>
</evidence>
<keyword evidence="5" id="KW-1185">Reference proteome</keyword>
<dbReference type="EMBL" id="SJPL01000001">
    <property type="protein sequence ID" value="TWT69961.1"/>
    <property type="molecule type" value="Genomic_DNA"/>
</dbReference>
<keyword evidence="4" id="KW-0808">Transferase</keyword>
<organism evidence="4 5">
    <name type="scientific">Crateriforma conspicua</name>
    <dbReference type="NCBI Taxonomy" id="2527996"/>
    <lineage>
        <taxon>Bacteria</taxon>
        <taxon>Pseudomonadati</taxon>
        <taxon>Planctomycetota</taxon>
        <taxon>Planctomycetia</taxon>
        <taxon>Planctomycetales</taxon>
        <taxon>Planctomycetaceae</taxon>
        <taxon>Crateriforma</taxon>
    </lineage>
</organism>
<reference evidence="4 5" key="1">
    <citation type="submission" date="2019-02" db="EMBL/GenBank/DDBJ databases">
        <title>Deep-cultivation of Planctomycetes and their phenomic and genomic characterization uncovers novel biology.</title>
        <authorList>
            <person name="Wiegand S."/>
            <person name="Jogler M."/>
            <person name="Boedeker C."/>
            <person name="Pinto D."/>
            <person name="Vollmers J."/>
            <person name="Rivas-Marin E."/>
            <person name="Kohn T."/>
            <person name="Peeters S.H."/>
            <person name="Heuer A."/>
            <person name="Rast P."/>
            <person name="Oberbeckmann S."/>
            <person name="Bunk B."/>
            <person name="Jeske O."/>
            <person name="Meyerdierks A."/>
            <person name="Storesund J.E."/>
            <person name="Kallscheuer N."/>
            <person name="Luecker S."/>
            <person name="Lage O.M."/>
            <person name="Pohl T."/>
            <person name="Merkel B.J."/>
            <person name="Hornburger P."/>
            <person name="Mueller R.-W."/>
            <person name="Bruemmer F."/>
            <person name="Labrenz M."/>
            <person name="Spormann A.M."/>
            <person name="Op Den Camp H."/>
            <person name="Overmann J."/>
            <person name="Amann R."/>
            <person name="Jetten M.S.M."/>
            <person name="Mascher T."/>
            <person name="Medema M.H."/>
            <person name="Devos D.P."/>
            <person name="Kaster A.-K."/>
            <person name="Ovreas L."/>
            <person name="Rohde M."/>
            <person name="Galperin M.Y."/>
            <person name="Jogler C."/>
        </authorList>
    </citation>
    <scope>NUCLEOTIDE SEQUENCE [LARGE SCALE GENOMIC DNA]</scope>
    <source>
        <strain evidence="4 5">Pan14r</strain>
    </source>
</reference>
<proteinExistence type="predicted"/>
<comment type="caution">
    <text evidence="4">The sequence shown here is derived from an EMBL/GenBank/DDBJ whole genome shotgun (WGS) entry which is preliminary data.</text>
</comment>
<dbReference type="Proteomes" id="UP000317238">
    <property type="component" value="Unassembled WGS sequence"/>
</dbReference>
<evidence type="ECO:0000313" key="5">
    <source>
        <dbReference type="Proteomes" id="UP000317238"/>
    </source>
</evidence>
<dbReference type="InterPro" id="IPR015424">
    <property type="entry name" value="PyrdxlP-dep_Trfase"/>
</dbReference>
<feature type="compositionally biased region" description="Polar residues" evidence="2">
    <location>
        <begin position="1"/>
        <end position="19"/>
    </location>
</feature>
<dbReference type="PANTHER" id="PTHR43586:SF15">
    <property type="entry name" value="BLR3095 PROTEIN"/>
    <property type="match status" value="1"/>
</dbReference>
<keyword evidence="1" id="KW-0663">Pyridoxal phosphate</keyword>
<name>A0A5C5Y5N0_9PLAN</name>
<dbReference type="InterPro" id="IPR000192">
    <property type="entry name" value="Aminotrans_V_dom"/>
</dbReference>
<evidence type="ECO:0000256" key="2">
    <source>
        <dbReference type="SAM" id="MobiDB-lite"/>
    </source>
</evidence>
<dbReference type="EC" id="2.8.1.7" evidence="4"/>
<dbReference type="AlphaFoldDB" id="A0A5C5Y5N0"/>
<protein>
    <submittedName>
        <fullName evidence="4">Cysteine desulfurase</fullName>
        <ecNumber evidence="4">2.8.1.7</ecNumber>
    </submittedName>
</protein>
<feature type="region of interest" description="Disordered" evidence="2">
    <location>
        <begin position="1"/>
        <end position="20"/>
    </location>
</feature>
<dbReference type="SUPFAM" id="SSF53383">
    <property type="entry name" value="PLP-dependent transferases"/>
    <property type="match status" value="1"/>
</dbReference>
<gene>
    <name evidence="4" type="primary">sufS</name>
    <name evidence="4" type="ORF">Pan14r_22580</name>
</gene>
<evidence type="ECO:0000313" key="4">
    <source>
        <dbReference type="EMBL" id="TWT69961.1"/>
    </source>
</evidence>
<feature type="domain" description="Aminotransferase class V" evidence="3">
    <location>
        <begin position="42"/>
        <end position="397"/>
    </location>
</feature>
<dbReference type="RefSeq" id="WP_197203566.1">
    <property type="nucleotide sequence ID" value="NZ_SJPL01000001.1"/>
</dbReference>
<dbReference type="Gene3D" id="3.40.640.10">
    <property type="entry name" value="Type I PLP-dependent aspartate aminotransferase-like (Major domain)"/>
    <property type="match status" value="1"/>
</dbReference>
<dbReference type="InterPro" id="IPR015422">
    <property type="entry name" value="PyrdxlP-dep_Trfase_small"/>
</dbReference>
<dbReference type="Gene3D" id="3.90.1150.10">
    <property type="entry name" value="Aspartate Aminotransferase, domain 1"/>
    <property type="match status" value="1"/>
</dbReference>
<dbReference type="Pfam" id="PF00266">
    <property type="entry name" value="Aminotran_5"/>
    <property type="match status" value="1"/>
</dbReference>
<dbReference type="PANTHER" id="PTHR43586">
    <property type="entry name" value="CYSTEINE DESULFURASE"/>
    <property type="match status" value="1"/>
</dbReference>
<evidence type="ECO:0000259" key="3">
    <source>
        <dbReference type="Pfam" id="PF00266"/>
    </source>
</evidence>
<dbReference type="InterPro" id="IPR015421">
    <property type="entry name" value="PyrdxlP-dep_Trfase_major"/>
</dbReference>